<dbReference type="PANTHER" id="PTHR46082">
    <property type="entry name" value="ATP/GTP-BINDING PROTEIN-RELATED"/>
    <property type="match status" value="1"/>
</dbReference>
<evidence type="ECO:0000256" key="2">
    <source>
        <dbReference type="SAM" id="MobiDB-lite"/>
    </source>
</evidence>
<feature type="compositionally biased region" description="Polar residues" evidence="2">
    <location>
        <begin position="10"/>
        <end position="22"/>
    </location>
</feature>
<keyword evidence="5" id="KW-1185">Reference proteome</keyword>
<dbReference type="InterPro" id="IPR053137">
    <property type="entry name" value="NLR-like"/>
</dbReference>
<dbReference type="Gene3D" id="6.10.250.3110">
    <property type="match status" value="1"/>
</dbReference>
<feature type="region of interest" description="Disordered" evidence="2">
    <location>
        <begin position="91"/>
        <end position="119"/>
    </location>
</feature>
<accession>A0A3N4HBL2</accession>
<dbReference type="Gene3D" id="3.40.50.1580">
    <property type="entry name" value="Nucleoside phosphorylase domain"/>
    <property type="match status" value="1"/>
</dbReference>
<evidence type="ECO:0000256" key="1">
    <source>
        <dbReference type="SAM" id="Coils"/>
    </source>
</evidence>
<dbReference type="GO" id="GO:0009116">
    <property type="term" value="P:nucleoside metabolic process"/>
    <property type="evidence" value="ECO:0007669"/>
    <property type="project" value="InterPro"/>
</dbReference>
<feature type="compositionally biased region" description="Basic and acidic residues" evidence="2">
    <location>
        <begin position="102"/>
        <end position="113"/>
    </location>
</feature>
<feature type="region of interest" description="Disordered" evidence="2">
    <location>
        <begin position="236"/>
        <end position="316"/>
    </location>
</feature>
<dbReference type="Proteomes" id="UP000275078">
    <property type="component" value="Unassembled WGS sequence"/>
</dbReference>
<dbReference type="STRING" id="1160509.A0A3N4HBL2"/>
<dbReference type="AlphaFoldDB" id="A0A3N4HBL2"/>
<dbReference type="SUPFAM" id="SSF53167">
    <property type="entry name" value="Purine and uridine phosphorylases"/>
    <property type="match status" value="1"/>
</dbReference>
<evidence type="ECO:0000313" key="4">
    <source>
        <dbReference type="EMBL" id="RPA71805.1"/>
    </source>
</evidence>
<reference evidence="4 5" key="1">
    <citation type="journal article" date="2018" name="Nat. Ecol. Evol.">
        <title>Pezizomycetes genomes reveal the molecular basis of ectomycorrhizal truffle lifestyle.</title>
        <authorList>
            <person name="Murat C."/>
            <person name="Payen T."/>
            <person name="Noel B."/>
            <person name="Kuo A."/>
            <person name="Morin E."/>
            <person name="Chen J."/>
            <person name="Kohler A."/>
            <person name="Krizsan K."/>
            <person name="Balestrini R."/>
            <person name="Da Silva C."/>
            <person name="Montanini B."/>
            <person name="Hainaut M."/>
            <person name="Levati E."/>
            <person name="Barry K.W."/>
            <person name="Belfiori B."/>
            <person name="Cichocki N."/>
            <person name="Clum A."/>
            <person name="Dockter R.B."/>
            <person name="Fauchery L."/>
            <person name="Guy J."/>
            <person name="Iotti M."/>
            <person name="Le Tacon F."/>
            <person name="Lindquist E.A."/>
            <person name="Lipzen A."/>
            <person name="Malagnac F."/>
            <person name="Mello A."/>
            <person name="Molinier V."/>
            <person name="Miyauchi S."/>
            <person name="Poulain J."/>
            <person name="Riccioni C."/>
            <person name="Rubini A."/>
            <person name="Sitrit Y."/>
            <person name="Splivallo R."/>
            <person name="Traeger S."/>
            <person name="Wang M."/>
            <person name="Zifcakova L."/>
            <person name="Wipf D."/>
            <person name="Zambonelli A."/>
            <person name="Paolocci F."/>
            <person name="Nowrousian M."/>
            <person name="Ottonello S."/>
            <person name="Baldrian P."/>
            <person name="Spatafora J.W."/>
            <person name="Henrissat B."/>
            <person name="Nagy L.G."/>
            <person name="Aury J.M."/>
            <person name="Wincker P."/>
            <person name="Grigoriev I.V."/>
            <person name="Bonfante P."/>
            <person name="Martin F.M."/>
        </authorList>
    </citation>
    <scope>NUCLEOTIDE SEQUENCE [LARGE SCALE GENOMIC DNA]</scope>
    <source>
        <strain evidence="4 5">RN42</strain>
    </source>
</reference>
<dbReference type="Pfam" id="PF01048">
    <property type="entry name" value="PNP_UDP_1"/>
    <property type="match status" value="1"/>
</dbReference>
<feature type="region of interest" description="Disordered" evidence="2">
    <location>
        <begin position="1"/>
        <end position="24"/>
    </location>
</feature>
<proteinExistence type="predicted"/>
<gene>
    <name evidence="4" type="ORF">BJ508DRAFT_315277</name>
</gene>
<organism evidence="4 5">
    <name type="scientific">Ascobolus immersus RN42</name>
    <dbReference type="NCBI Taxonomy" id="1160509"/>
    <lineage>
        <taxon>Eukaryota</taxon>
        <taxon>Fungi</taxon>
        <taxon>Dikarya</taxon>
        <taxon>Ascomycota</taxon>
        <taxon>Pezizomycotina</taxon>
        <taxon>Pezizomycetes</taxon>
        <taxon>Pezizales</taxon>
        <taxon>Ascobolaceae</taxon>
        <taxon>Ascobolus</taxon>
    </lineage>
</organism>
<keyword evidence="1" id="KW-0175">Coiled coil</keyword>
<dbReference type="InterPro" id="IPR000845">
    <property type="entry name" value="Nucleoside_phosphorylase_d"/>
</dbReference>
<feature type="compositionally biased region" description="Basic and acidic residues" evidence="2">
    <location>
        <begin position="266"/>
        <end position="316"/>
    </location>
</feature>
<sequence>MRLSLLPEKVSQSGERQMQPQNAWEKGDRTVILPDTVSEIEAGSQSTSVASCESVNSIIFKRTTESIDSIISKPTKAARLFQGNSKKASFPRGWFRKRKDKPHPQERDPKLSEAKWNGSNMGCQRPLIFESRAQPQLEQTVNALSKMRCQRPLIFKSQPQQTVNALSKMGHQRPLELTSESQLEQIVNALSKMGRKRSITPESLLEQIVNDLLSARPTPSSQLVVFQKRERGWQDTPMKRNLLDPRPYGQNTQWSRQHVHRKRQDVHRTRQDVHRSRQDVQRSRQDVQRSRQDVQRSRQDVQRSRQDVHRSRRDVWHRTRQNAQKIWQTVLVRNQQFEQLDRESKAICLKWDSLGETWNALGSSWVALIETWVALGETWVALGEWWDELGEWWDELGLRCRTFELRNGETQDDLEDSIISEYEKIESEYERLSLEYQKLEQKYGRMDSEYDRVNSNYDSINSDYVRINSDYDSINLQYNKISLEYDNINLVEYENIESGRHTIAAEMHPYQTQTIYMEQDRLSLQKYREQTAEDRQLNSDDLLLNVEDRQLHVEDRQIGIEGYKLDLEEKIEGFNVADCGEVVSGDLGIHSEYAGRTGTEAETTNSAHAHVHREWKIQRREPVRISSFENDEYTIAWFCPLSIEQSAARVMLDKFHGRPMSTSPGDVNVYTLGEVHHHKVVIFGLAAGDMGKVSASTSAHHLEKTFHNIQLGCMIGVGGGIPDLETGINTIRLGDIVVSTPEKTDCGVIEWDRGKCGQLGFERTGQLNKPSPLLLHAVANVTFNEDCYVNDLYDSVIAPRLNHPSLGARQYRSRQLFHYPGRDHDILYRPDYEHQVPREQRCRKGTRWNCSPARAVERVPRPEGDDNPRIHHGTIATGDQVIKNATERETIRLQTGAKCVEMEAAGVLRHFSNYLIIRGICDYSDSHKNKEWQPYAAIAAAAYASELLSVISHENARSLRKR</sequence>
<name>A0A3N4HBL2_ASCIM</name>
<feature type="domain" description="Nucleoside phosphorylase" evidence="3">
    <location>
        <begin position="864"/>
        <end position="933"/>
    </location>
</feature>
<feature type="coiled-coil region" evidence="1">
    <location>
        <begin position="415"/>
        <end position="456"/>
    </location>
</feature>
<dbReference type="PANTHER" id="PTHR46082:SF11">
    <property type="entry name" value="AAA+ ATPASE DOMAIN-CONTAINING PROTEIN-RELATED"/>
    <property type="match status" value="1"/>
</dbReference>
<evidence type="ECO:0000313" key="5">
    <source>
        <dbReference type="Proteomes" id="UP000275078"/>
    </source>
</evidence>
<evidence type="ECO:0000259" key="3">
    <source>
        <dbReference type="Pfam" id="PF01048"/>
    </source>
</evidence>
<dbReference type="GO" id="GO:0003824">
    <property type="term" value="F:catalytic activity"/>
    <property type="evidence" value="ECO:0007669"/>
    <property type="project" value="InterPro"/>
</dbReference>
<dbReference type="InterPro" id="IPR035994">
    <property type="entry name" value="Nucleoside_phosphorylase_sf"/>
</dbReference>
<dbReference type="OrthoDB" id="1577640at2759"/>
<dbReference type="EMBL" id="ML119898">
    <property type="protein sequence ID" value="RPA71805.1"/>
    <property type="molecule type" value="Genomic_DNA"/>
</dbReference>
<protein>
    <submittedName>
        <fullName evidence="4">Purine and uridine phosphorylase</fullName>
    </submittedName>
</protein>